<evidence type="ECO:0000313" key="2">
    <source>
        <dbReference type="EMBL" id="SER11275.1"/>
    </source>
</evidence>
<organism evidence="2 3">
    <name type="scientific">Solimonas aquatica</name>
    <dbReference type="NCBI Taxonomy" id="489703"/>
    <lineage>
        <taxon>Bacteria</taxon>
        <taxon>Pseudomonadati</taxon>
        <taxon>Pseudomonadota</taxon>
        <taxon>Gammaproteobacteria</taxon>
        <taxon>Nevskiales</taxon>
        <taxon>Nevskiaceae</taxon>
        <taxon>Solimonas</taxon>
    </lineage>
</organism>
<keyword evidence="3" id="KW-1185">Reference proteome</keyword>
<dbReference type="InterPro" id="IPR013100">
    <property type="entry name" value="LEH"/>
</dbReference>
<proteinExistence type="predicted"/>
<name>A0A1H9LJI3_9GAMM</name>
<evidence type="ECO:0000313" key="3">
    <source>
        <dbReference type="Proteomes" id="UP000199233"/>
    </source>
</evidence>
<gene>
    <name evidence="2" type="ORF">SAMN04488038_11649</name>
</gene>
<dbReference type="Gene3D" id="3.10.450.50">
    <property type="match status" value="1"/>
</dbReference>
<evidence type="ECO:0000259" key="1">
    <source>
        <dbReference type="Pfam" id="PF07858"/>
    </source>
</evidence>
<dbReference type="GO" id="GO:0016787">
    <property type="term" value="F:hydrolase activity"/>
    <property type="evidence" value="ECO:0007669"/>
    <property type="project" value="UniProtKB-KW"/>
</dbReference>
<dbReference type="EMBL" id="FOFS01000016">
    <property type="protein sequence ID" value="SER11275.1"/>
    <property type="molecule type" value="Genomic_DNA"/>
</dbReference>
<dbReference type="Pfam" id="PF07858">
    <property type="entry name" value="LEH"/>
    <property type="match status" value="1"/>
</dbReference>
<dbReference type="STRING" id="489703.SAMN04488038_11649"/>
<feature type="domain" description="Limonene-1,2-epoxide hydrolase" evidence="1">
    <location>
        <begin position="18"/>
        <end position="132"/>
    </location>
</feature>
<protein>
    <submittedName>
        <fullName evidence="2">Limonene-1,2-epoxide hydrolase</fullName>
    </submittedName>
</protein>
<dbReference type="Proteomes" id="UP000199233">
    <property type="component" value="Unassembled WGS sequence"/>
</dbReference>
<dbReference type="SUPFAM" id="SSF54427">
    <property type="entry name" value="NTF2-like"/>
    <property type="match status" value="1"/>
</dbReference>
<reference evidence="2 3" key="1">
    <citation type="submission" date="2016-10" db="EMBL/GenBank/DDBJ databases">
        <authorList>
            <person name="de Groot N.N."/>
        </authorList>
    </citation>
    <scope>NUCLEOTIDE SEQUENCE [LARGE SCALE GENOMIC DNA]</scope>
    <source>
        <strain evidence="2 3">DSM 25927</strain>
    </source>
</reference>
<accession>A0A1H9LJI3</accession>
<dbReference type="AlphaFoldDB" id="A0A1H9LJI3"/>
<dbReference type="InterPro" id="IPR032710">
    <property type="entry name" value="NTF2-like_dom_sf"/>
</dbReference>
<sequence>MDTGGNMKNVELASDGAAELVRGFLGAWRERDLDRLVGFFADAAVYHNVPVEPIRGVAGIRHAFARFLEMFERASLDIVNIASDSNLVLVERIDRFVMRDGRGIELPVTGVFEVADGKIVRFSDYFDLGDFQRQSGLSL</sequence>
<keyword evidence="2" id="KW-0378">Hydrolase</keyword>